<dbReference type="Gene3D" id="3.40.50.1820">
    <property type="entry name" value="alpha/beta hydrolase"/>
    <property type="match status" value="1"/>
</dbReference>
<dbReference type="AlphaFoldDB" id="A0A2N3YLS5"/>
<reference evidence="2 3" key="1">
    <citation type="submission" date="2017-12" db="EMBL/GenBank/DDBJ databases">
        <title>Sequencing the genomes of 1000 Actinobacteria strains.</title>
        <authorList>
            <person name="Klenk H.-P."/>
        </authorList>
    </citation>
    <scope>NUCLEOTIDE SEQUENCE [LARGE SCALE GENOMIC DNA]</scope>
    <source>
        <strain evidence="2 3">DSM 12806</strain>
    </source>
</reference>
<evidence type="ECO:0000313" key="2">
    <source>
        <dbReference type="EMBL" id="PKW27803.1"/>
    </source>
</evidence>
<comment type="caution">
    <text evidence="2">The sequence shown here is derived from an EMBL/GenBank/DDBJ whole genome shotgun (WGS) entry which is preliminary data.</text>
</comment>
<dbReference type="SUPFAM" id="SSF53474">
    <property type="entry name" value="alpha/beta-Hydrolases"/>
    <property type="match status" value="1"/>
</dbReference>
<gene>
    <name evidence="2" type="ORF">ATL31_2654</name>
</gene>
<sequence>MTTAPAPVAAAPGSTDPPDAPSAPLAPTLWATSREWRTALDLAATAVRTRDLTGWPPGDGHPVLVIPGFLAGPESTLFLRQHLRRLGYRTHDWRQGRNLGASAALAADLEELLLELYDRYGRRVSVVGWSAGGIYARELARALPHYTRSVITLGSPFAGHPASTRAWAMYRLLNRGQYTGELFTQEAIAARAGALEVPTTSIYSRDDGIVAWQCCVAEEAPQTENIEVGATHLGYGHHLETLRVLCDRLAQPEGAWAPWQAPAPIPADAHEQAG</sequence>
<dbReference type="OrthoDB" id="345573at2"/>
<evidence type="ECO:0000256" key="1">
    <source>
        <dbReference type="SAM" id="MobiDB-lite"/>
    </source>
</evidence>
<dbReference type="EMBL" id="PJNE01000001">
    <property type="protein sequence ID" value="PKW27803.1"/>
    <property type="molecule type" value="Genomic_DNA"/>
</dbReference>
<evidence type="ECO:0000313" key="3">
    <source>
        <dbReference type="Proteomes" id="UP000233781"/>
    </source>
</evidence>
<accession>A0A2N3YLS5</accession>
<dbReference type="InterPro" id="IPR029058">
    <property type="entry name" value="AB_hydrolase_fold"/>
</dbReference>
<feature type="region of interest" description="Disordered" evidence="1">
    <location>
        <begin position="1"/>
        <end position="26"/>
    </location>
</feature>
<dbReference type="RefSeq" id="WP_101396176.1">
    <property type="nucleotide sequence ID" value="NZ_PJNE01000001.1"/>
</dbReference>
<name>A0A2N3YLS5_9MICO</name>
<organism evidence="2 3">
    <name type="scientific">Phycicoccus duodecadis</name>
    <dbReference type="NCBI Taxonomy" id="173053"/>
    <lineage>
        <taxon>Bacteria</taxon>
        <taxon>Bacillati</taxon>
        <taxon>Actinomycetota</taxon>
        <taxon>Actinomycetes</taxon>
        <taxon>Micrococcales</taxon>
        <taxon>Intrasporangiaceae</taxon>
        <taxon>Phycicoccus</taxon>
    </lineage>
</organism>
<keyword evidence="3" id="KW-1185">Reference proteome</keyword>
<protein>
    <submittedName>
        <fullName evidence="2">Uncharacterized protein</fullName>
    </submittedName>
</protein>
<dbReference type="Proteomes" id="UP000233781">
    <property type="component" value="Unassembled WGS sequence"/>
</dbReference>
<proteinExistence type="predicted"/>